<dbReference type="EMBL" id="AP018365">
    <property type="protein sequence ID" value="BBB01270.1"/>
    <property type="molecule type" value="Genomic_DNA"/>
</dbReference>
<evidence type="ECO:0000313" key="2">
    <source>
        <dbReference type="Proteomes" id="UP000595703"/>
    </source>
</evidence>
<proteinExistence type="predicted"/>
<reference evidence="1 2" key="4">
    <citation type="journal article" date="2020" name="Sci. Rep.">
        <title>beta-carboline chemical signals induce reveromycin production through a LuxR family regulator in Streptomyces sp. SN-593.</title>
        <authorList>
            <person name="Panthee S."/>
            <person name="Kito N."/>
            <person name="Hayashi T."/>
            <person name="Shimizu T."/>
            <person name="Ishikawa J."/>
            <person name="Hamamoto H."/>
            <person name="Osada H."/>
            <person name="Takahashi S."/>
        </authorList>
    </citation>
    <scope>NUCLEOTIDE SEQUENCE [LARGE SCALE GENOMIC DNA]</scope>
    <source>
        <strain evidence="1 2">SN-593</strain>
    </source>
</reference>
<reference evidence="1 2" key="3">
    <citation type="journal article" date="2011" name="Nat. Chem. Biol.">
        <title>Reveromycin A biosynthesis uses RevG and RevJ for stereospecific spiroacetal formation.</title>
        <authorList>
            <person name="Takahashi S."/>
            <person name="Toyoda A."/>
            <person name="Sekiyama Y."/>
            <person name="Takagi H."/>
            <person name="Nogawa T."/>
            <person name="Uramoto M."/>
            <person name="Suzuki R."/>
            <person name="Koshino H."/>
            <person name="Kumano T."/>
            <person name="Panthee S."/>
            <person name="Dairi T."/>
            <person name="Ishikawa J."/>
            <person name="Ikeda H."/>
            <person name="Sakaki Y."/>
            <person name="Osada H."/>
        </authorList>
    </citation>
    <scope>NUCLEOTIDE SEQUENCE [LARGE SCALE GENOMIC DNA]</scope>
    <source>
        <strain evidence="1 2">SN-593</strain>
    </source>
</reference>
<dbReference type="SUPFAM" id="SSF53850">
    <property type="entry name" value="Periplasmic binding protein-like II"/>
    <property type="match status" value="1"/>
</dbReference>
<dbReference type="AlphaFoldDB" id="A0A7U3VS14"/>
<protein>
    <recommendedName>
        <fullName evidence="3">4,5-dihydroxyphthalate decarboxylase</fullName>
    </recommendedName>
</protein>
<name>A0A7U3VS14_9ACTN</name>
<sequence>MNQKESEMKLVVGRDDLAEAALGAVSQRGTAVERVDVKPVHKASRGFVNDQAVDLCELAVVTLLQAVALGKPVVLLPVTTLGRTQHQTLVTMGDLTVADVGGRSVGIRSWSQTTGVWVRGFLTEQYGVDLRSVDWTVYEGGHVDGHQDPSWVHRAPEGARLQADFLEGRLDFGVMGNELPDDDRIRTAIPDAREVAEQWTKERGFLPLNHVVGVTAEAAAEHSAAILAAYDAMGEVAAKDPGGTNPVGFEALRGPVSLAARYAREQEVLSRPVEFDELLEQSCAALGVTPARLGG</sequence>
<dbReference type="KEGG" id="arev:RVR_8587"/>
<gene>
    <name evidence="1" type="ORF">RVR_8587</name>
</gene>
<evidence type="ECO:0008006" key="3">
    <source>
        <dbReference type="Google" id="ProtNLM"/>
    </source>
</evidence>
<reference evidence="1 2" key="2">
    <citation type="journal article" date="2011" name="J. Antibiot.">
        <title>Furaquinocins I and J: novel polyketide isoprenoid hybrid compounds from Streptomyces reveromyceticus SN-593.</title>
        <authorList>
            <person name="Panthee S."/>
            <person name="Takahashi S."/>
            <person name="Takagi H."/>
            <person name="Nogawa T."/>
            <person name="Oowada E."/>
            <person name="Uramoto M."/>
            <person name="Osada H."/>
        </authorList>
    </citation>
    <scope>NUCLEOTIDE SEQUENCE [LARGE SCALE GENOMIC DNA]</scope>
    <source>
        <strain evidence="1 2">SN-593</strain>
    </source>
</reference>
<reference evidence="1 2" key="1">
    <citation type="journal article" date="2010" name="J. Bacteriol.">
        <title>Biochemical characterization of a novel indole prenyltransferase from Streptomyces sp. SN-593.</title>
        <authorList>
            <person name="Takahashi S."/>
            <person name="Takagi H."/>
            <person name="Toyoda A."/>
            <person name="Uramoto M."/>
            <person name="Nogawa T."/>
            <person name="Ueki M."/>
            <person name="Sakaki Y."/>
            <person name="Osada H."/>
        </authorList>
    </citation>
    <scope>NUCLEOTIDE SEQUENCE [LARGE SCALE GENOMIC DNA]</scope>
    <source>
        <strain evidence="1 2">SN-593</strain>
    </source>
</reference>
<keyword evidence="2" id="KW-1185">Reference proteome</keyword>
<organism evidence="1 2">
    <name type="scientific">Actinacidiphila reveromycinica</name>
    <dbReference type="NCBI Taxonomy" id="659352"/>
    <lineage>
        <taxon>Bacteria</taxon>
        <taxon>Bacillati</taxon>
        <taxon>Actinomycetota</taxon>
        <taxon>Actinomycetes</taxon>
        <taxon>Kitasatosporales</taxon>
        <taxon>Streptomycetaceae</taxon>
        <taxon>Actinacidiphila</taxon>
    </lineage>
</organism>
<accession>A0A7U3VS14</accession>
<evidence type="ECO:0000313" key="1">
    <source>
        <dbReference type="EMBL" id="BBB01270.1"/>
    </source>
</evidence>
<dbReference type="Proteomes" id="UP000595703">
    <property type="component" value="Chromosome"/>
</dbReference>